<dbReference type="EMBL" id="SNXY01000006">
    <property type="protein sequence ID" value="TDP86918.1"/>
    <property type="molecule type" value="Genomic_DNA"/>
</dbReference>
<evidence type="ECO:0000313" key="2">
    <source>
        <dbReference type="EMBL" id="TDP86918.1"/>
    </source>
</evidence>
<feature type="signal peptide" evidence="1">
    <location>
        <begin position="1"/>
        <end position="23"/>
    </location>
</feature>
<keyword evidence="3" id="KW-1185">Reference proteome</keyword>
<dbReference type="PROSITE" id="PS51257">
    <property type="entry name" value="PROKAR_LIPOPROTEIN"/>
    <property type="match status" value="1"/>
</dbReference>
<proteinExistence type="predicted"/>
<protein>
    <submittedName>
        <fullName evidence="2">Uncharacterized protein</fullName>
    </submittedName>
</protein>
<sequence length="187" mass="19731">MRPTRHLAATCLALAAACPPAIAAEGASARYDFLANTLWYVPTGTLPAVMLDPAAGTYTGIVDQTVWSIESYTAGYFHGIAAVLLKAAGRPIAPVQCMRMLGSVTPDGDVQVSFVPKADTDAANATYGTGKLAFDGRRWHFTMQMGSGGASLVAHWSYMDRCTAGEACASRLPGTGRPIEDLVSRCR</sequence>
<evidence type="ECO:0000256" key="1">
    <source>
        <dbReference type="SAM" id="SignalP"/>
    </source>
</evidence>
<dbReference type="Proteomes" id="UP000294547">
    <property type="component" value="Unassembled WGS sequence"/>
</dbReference>
<dbReference type="OrthoDB" id="9780507at2"/>
<organism evidence="2 3">
    <name type="scientific">Oharaeibacter diazotrophicus</name>
    <dbReference type="NCBI Taxonomy" id="1920512"/>
    <lineage>
        <taxon>Bacteria</taxon>
        <taxon>Pseudomonadati</taxon>
        <taxon>Pseudomonadota</taxon>
        <taxon>Alphaproteobacteria</taxon>
        <taxon>Hyphomicrobiales</taxon>
        <taxon>Pleomorphomonadaceae</taxon>
        <taxon>Oharaeibacter</taxon>
    </lineage>
</organism>
<reference evidence="2 3" key="1">
    <citation type="submission" date="2019-03" db="EMBL/GenBank/DDBJ databases">
        <title>Genomic Encyclopedia of Type Strains, Phase IV (KMG-IV): sequencing the most valuable type-strain genomes for metagenomic binning, comparative biology and taxonomic classification.</title>
        <authorList>
            <person name="Goeker M."/>
        </authorList>
    </citation>
    <scope>NUCLEOTIDE SEQUENCE [LARGE SCALE GENOMIC DNA]</scope>
    <source>
        <strain evidence="2 3">DSM 102969</strain>
    </source>
</reference>
<name>A0A4V3CWM3_9HYPH</name>
<evidence type="ECO:0000313" key="3">
    <source>
        <dbReference type="Proteomes" id="UP000294547"/>
    </source>
</evidence>
<dbReference type="RefSeq" id="WP_126536357.1">
    <property type="nucleotide sequence ID" value="NZ_BSPM01000008.1"/>
</dbReference>
<dbReference type="AlphaFoldDB" id="A0A4V3CWM3"/>
<accession>A0A4V3CWM3</accession>
<gene>
    <name evidence="2" type="ORF">EDD54_0802</name>
</gene>
<feature type="chain" id="PRO_5020347435" evidence="1">
    <location>
        <begin position="24"/>
        <end position="187"/>
    </location>
</feature>
<keyword evidence="1" id="KW-0732">Signal</keyword>
<comment type="caution">
    <text evidence="2">The sequence shown here is derived from an EMBL/GenBank/DDBJ whole genome shotgun (WGS) entry which is preliminary data.</text>
</comment>